<evidence type="ECO:0000313" key="2">
    <source>
        <dbReference type="EMBL" id="NEL56450.1"/>
    </source>
</evidence>
<keyword evidence="1" id="KW-0472">Membrane</keyword>
<sequence>MTPALDDPGTRDALAAHRAGALRWLGGGVIGVVLAVLVGVAASTVVRSGGDRVGGAGLVLLVLLLGGLAGVVAGVGALLRTRRWAAALAVTPWSTGRLRSAGPALLLVEPDDADPLADPLRLQLLSTAIWRTRAVSALQDAEVRYAPAGAGQWVLTADATGTLLGARDAARRARRRAG</sequence>
<comment type="caution">
    <text evidence="2">The sequence shown here is derived from an EMBL/GenBank/DDBJ whole genome shotgun (WGS) entry which is preliminary data.</text>
</comment>
<name>A0A7K3WL52_9ACTN</name>
<dbReference type="Proteomes" id="UP000470470">
    <property type="component" value="Unassembled WGS sequence"/>
</dbReference>
<evidence type="ECO:0000256" key="1">
    <source>
        <dbReference type="SAM" id="Phobius"/>
    </source>
</evidence>
<proteinExistence type="predicted"/>
<organism evidence="2 3">
    <name type="scientific">Goekera deserti</name>
    <dbReference type="NCBI Taxonomy" id="2497753"/>
    <lineage>
        <taxon>Bacteria</taxon>
        <taxon>Bacillati</taxon>
        <taxon>Actinomycetota</taxon>
        <taxon>Actinomycetes</taxon>
        <taxon>Geodermatophilales</taxon>
        <taxon>Geodermatophilaceae</taxon>
        <taxon>Goekera</taxon>
    </lineage>
</organism>
<keyword evidence="1" id="KW-0812">Transmembrane</keyword>
<protein>
    <submittedName>
        <fullName evidence="2">Uncharacterized protein</fullName>
    </submittedName>
</protein>
<reference evidence="2 3" key="1">
    <citation type="submission" date="2020-02" db="EMBL/GenBank/DDBJ databases">
        <title>The whole genome sequence of CPCC 205119.</title>
        <authorList>
            <person name="Jiang Z."/>
        </authorList>
    </citation>
    <scope>NUCLEOTIDE SEQUENCE [LARGE SCALE GENOMIC DNA]</scope>
    <source>
        <strain evidence="2 3">CPCC 205119</strain>
    </source>
</reference>
<feature type="transmembrane region" description="Helical" evidence="1">
    <location>
        <begin position="21"/>
        <end position="46"/>
    </location>
</feature>
<feature type="transmembrane region" description="Helical" evidence="1">
    <location>
        <begin position="58"/>
        <end position="79"/>
    </location>
</feature>
<evidence type="ECO:0000313" key="3">
    <source>
        <dbReference type="Proteomes" id="UP000470470"/>
    </source>
</evidence>
<gene>
    <name evidence="2" type="ORF">G1H19_20995</name>
</gene>
<keyword evidence="1" id="KW-1133">Transmembrane helix</keyword>
<dbReference type="EMBL" id="JAAGWK010000035">
    <property type="protein sequence ID" value="NEL56450.1"/>
    <property type="molecule type" value="Genomic_DNA"/>
</dbReference>
<keyword evidence="3" id="KW-1185">Reference proteome</keyword>
<accession>A0A7K3WL52</accession>
<dbReference type="RefSeq" id="WP_162393566.1">
    <property type="nucleotide sequence ID" value="NZ_JAABOZ010000011.1"/>
</dbReference>
<dbReference type="AlphaFoldDB" id="A0A7K3WL52"/>